<reference evidence="3" key="1">
    <citation type="journal article" date="2015" name="BMC Genomics">
        <title>Genomic and transcriptomic analysis of the endophytic fungus Pestalotiopsis fici reveals its lifestyle and high potential for synthesis of natural products.</title>
        <authorList>
            <person name="Wang X."/>
            <person name="Zhang X."/>
            <person name="Liu L."/>
            <person name="Xiang M."/>
            <person name="Wang W."/>
            <person name="Sun X."/>
            <person name="Che Y."/>
            <person name="Guo L."/>
            <person name="Liu G."/>
            <person name="Guo L."/>
            <person name="Wang C."/>
            <person name="Yin W.B."/>
            <person name="Stadler M."/>
            <person name="Zhang X."/>
            <person name="Liu X."/>
        </authorList>
    </citation>
    <scope>NUCLEOTIDE SEQUENCE [LARGE SCALE GENOMIC DNA]</scope>
    <source>
        <strain evidence="3">W106-1 / CGMCC3.15140</strain>
    </source>
</reference>
<accession>W3X8Q0</accession>
<proteinExistence type="predicted"/>
<dbReference type="EMBL" id="KI912111">
    <property type="protein sequence ID" value="ETS82498.1"/>
    <property type="molecule type" value="Genomic_DNA"/>
</dbReference>
<evidence type="ECO:0000256" key="1">
    <source>
        <dbReference type="SAM" id="MobiDB-lite"/>
    </source>
</evidence>
<protein>
    <submittedName>
        <fullName evidence="2">Uncharacterized protein</fullName>
    </submittedName>
</protein>
<evidence type="ECO:0000313" key="3">
    <source>
        <dbReference type="Proteomes" id="UP000030651"/>
    </source>
</evidence>
<evidence type="ECO:0000313" key="2">
    <source>
        <dbReference type="EMBL" id="ETS82498.1"/>
    </source>
</evidence>
<dbReference type="GeneID" id="19269387"/>
<dbReference type="InParanoid" id="W3X8Q0"/>
<dbReference type="AlphaFoldDB" id="W3X8Q0"/>
<keyword evidence="3" id="KW-1185">Reference proteome</keyword>
<dbReference type="OrthoDB" id="5425892at2759"/>
<organism evidence="2 3">
    <name type="scientific">Pestalotiopsis fici (strain W106-1 / CGMCC3.15140)</name>
    <dbReference type="NCBI Taxonomy" id="1229662"/>
    <lineage>
        <taxon>Eukaryota</taxon>
        <taxon>Fungi</taxon>
        <taxon>Dikarya</taxon>
        <taxon>Ascomycota</taxon>
        <taxon>Pezizomycotina</taxon>
        <taxon>Sordariomycetes</taxon>
        <taxon>Xylariomycetidae</taxon>
        <taxon>Amphisphaeriales</taxon>
        <taxon>Sporocadaceae</taxon>
        <taxon>Pestalotiopsis</taxon>
    </lineage>
</organism>
<feature type="region of interest" description="Disordered" evidence="1">
    <location>
        <begin position="1"/>
        <end position="92"/>
    </location>
</feature>
<name>W3X8Q0_PESFW</name>
<gene>
    <name evidence="2" type="ORF">PFICI_04374</name>
</gene>
<dbReference type="KEGG" id="pfy:PFICI_04374"/>
<dbReference type="RefSeq" id="XP_007831146.1">
    <property type="nucleotide sequence ID" value="XM_007832955.1"/>
</dbReference>
<dbReference type="HOGENOM" id="CLU_2414013_0_0_1"/>
<sequence length="92" mass="9535">MASKQQPPTNIPIDTAASSGLGAPGPTSPQLEKDAARAMSSTSSWKPAYERKQSYHKEDQKHELQMSGLKGNSGGGSLGAQTTAASAGFTEK</sequence>
<feature type="compositionally biased region" description="Basic and acidic residues" evidence="1">
    <location>
        <begin position="48"/>
        <end position="64"/>
    </location>
</feature>
<dbReference type="Proteomes" id="UP000030651">
    <property type="component" value="Unassembled WGS sequence"/>
</dbReference>